<evidence type="ECO:0000313" key="2">
    <source>
        <dbReference type="EMBL" id="UZX19361.1"/>
    </source>
</evidence>
<dbReference type="GeneID" id="95597925"/>
<protein>
    <submittedName>
        <fullName evidence="2">Uncharacterized protein</fullName>
    </submittedName>
</protein>
<evidence type="ECO:0000313" key="3">
    <source>
        <dbReference type="Proteomes" id="UP001164506"/>
    </source>
</evidence>
<gene>
    <name evidence="2" type="ORF">LDH80_00740</name>
</gene>
<keyword evidence="1" id="KW-1133">Transmembrane helix</keyword>
<name>A0ABY6QNI7_9ACTN</name>
<feature type="transmembrane region" description="Helical" evidence="1">
    <location>
        <begin position="16"/>
        <end position="40"/>
    </location>
</feature>
<dbReference type="RefSeq" id="WP_267257838.1">
    <property type="nucleotide sequence ID" value="NZ_CP084204.1"/>
</dbReference>
<evidence type="ECO:0000256" key="1">
    <source>
        <dbReference type="SAM" id="Phobius"/>
    </source>
</evidence>
<proteinExistence type="predicted"/>
<keyword evidence="1" id="KW-0812">Transmembrane</keyword>
<dbReference type="Proteomes" id="UP001164506">
    <property type="component" value="Chromosome"/>
</dbReference>
<reference evidence="2" key="1">
    <citation type="submission" date="2021-09" db="EMBL/GenBank/DDBJ databases">
        <title>Complete genome sequence and metabolic characterization of Streptomyces tanashiensis DSM 731 the producer of antibacterial Kalafungin and diverse secondary metabolites.</title>
        <authorList>
            <person name="Abbasi M.N."/>
            <person name="Anwar M.N."/>
            <person name="Alam K."/>
            <person name="Shoaib M."/>
            <person name="Lin Z."/>
            <person name="Hayat M."/>
            <person name="Ali M.I."/>
            <person name="Malik H.M.T."/>
            <person name="Ahmed I."/>
            <person name="Li A."/>
            <person name="Hailong Wang H."/>
            <person name="Zhang Y."/>
        </authorList>
    </citation>
    <scope>NUCLEOTIDE SEQUENCE</scope>
    <source>
        <strain evidence="2">Kala</strain>
    </source>
</reference>
<accession>A0ABY6QNI7</accession>
<organism evidence="2 3">
    <name type="scientific">Streptomyces tanashiensis</name>
    <dbReference type="NCBI Taxonomy" id="67367"/>
    <lineage>
        <taxon>Bacteria</taxon>
        <taxon>Bacillati</taxon>
        <taxon>Actinomycetota</taxon>
        <taxon>Actinomycetes</taxon>
        <taxon>Kitasatosporales</taxon>
        <taxon>Streptomycetaceae</taxon>
        <taxon>Streptomyces</taxon>
    </lineage>
</organism>
<keyword evidence="1" id="KW-0472">Membrane</keyword>
<keyword evidence="3" id="KW-1185">Reference proteome</keyword>
<dbReference type="EMBL" id="CP084204">
    <property type="protein sequence ID" value="UZX19361.1"/>
    <property type="molecule type" value="Genomic_DNA"/>
</dbReference>
<sequence length="181" mass="19708">MVADSRSTDDLCPDDALVAVSGIVAAAIAVLGTVLGAVVAHRYQEKIAARSAARSDRERSHQRLLDACADFIALAEDYRRAQYDRWTSQHTAPESEAALNARAESYRLYVALRSSVFRLRLVAVGPPAQQLAQRAAEIQVKTREIFFAADRADMLVRGEAVERACDAFAVCANEVLAASEE</sequence>